<organism evidence="2">
    <name type="scientific">Scylla olivacea</name>
    <name type="common">Orange mud crab</name>
    <name type="synonym">Cancer olivacea</name>
    <dbReference type="NCBI Taxonomy" id="85551"/>
    <lineage>
        <taxon>Eukaryota</taxon>
        <taxon>Metazoa</taxon>
        <taxon>Ecdysozoa</taxon>
        <taxon>Arthropoda</taxon>
        <taxon>Crustacea</taxon>
        <taxon>Multicrustacea</taxon>
        <taxon>Malacostraca</taxon>
        <taxon>Eumalacostraca</taxon>
        <taxon>Eucarida</taxon>
        <taxon>Decapoda</taxon>
        <taxon>Pleocyemata</taxon>
        <taxon>Brachyura</taxon>
        <taxon>Eubrachyura</taxon>
        <taxon>Portunoidea</taxon>
        <taxon>Portunidae</taxon>
        <taxon>Portuninae</taxon>
        <taxon>Scylla</taxon>
    </lineage>
</organism>
<dbReference type="PANTHER" id="PTHR11012">
    <property type="entry name" value="PROTEIN KINASE-LIKE DOMAIN-CONTAINING"/>
    <property type="match status" value="1"/>
</dbReference>
<dbReference type="InterPro" id="IPR011009">
    <property type="entry name" value="Kinase-like_dom_sf"/>
</dbReference>
<protein>
    <recommendedName>
        <fullName evidence="1">CHK kinase-like domain-containing protein</fullName>
    </recommendedName>
</protein>
<evidence type="ECO:0000259" key="1">
    <source>
        <dbReference type="SMART" id="SM00587"/>
    </source>
</evidence>
<dbReference type="EMBL" id="GDRN01045022">
    <property type="protein sequence ID" value="JAI66887.1"/>
    <property type="molecule type" value="Transcribed_RNA"/>
</dbReference>
<accession>A0A0P4WDU8</accession>
<name>A0A0P4WDU8_SCYOL</name>
<dbReference type="SMART" id="SM00587">
    <property type="entry name" value="CHK"/>
    <property type="match status" value="1"/>
</dbReference>
<reference evidence="2" key="1">
    <citation type="submission" date="2015-09" db="EMBL/GenBank/DDBJ databases">
        <title>Scylla olivacea transcriptome.</title>
        <authorList>
            <person name="Ikhwanuddin M."/>
        </authorList>
    </citation>
    <scope>NUCLEOTIDE SEQUENCE</scope>
</reference>
<dbReference type="InterPro" id="IPR004119">
    <property type="entry name" value="EcKL"/>
</dbReference>
<dbReference type="Gene3D" id="3.90.1200.10">
    <property type="match status" value="1"/>
</dbReference>
<dbReference type="PANTHER" id="PTHR11012:SF58">
    <property type="entry name" value="CHK KINASE-LIKE DOMAIN-CONTAINING PROTEIN"/>
    <property type="match status" value="1"/>
</dbReference>
<feature type="domain" description="CHK kinase-like" evidence="1">
    <location>
        <begin position="141"/>
        <end position="334"/>
    </location>
</feature>
<proteinExistence type="predicted"/>
<dbReference type="SUPFAM" id="SSF56112">
    <property type="entry name" value="Protein kinase-like (PK-like)"/>
    <property type="match status" value="1"/>
</dbReference>
<dbReference type="AlphaFoldDB" id="A0A0P4WDU8"/>
<evidence type="ECO:0000313" key="2">
    <source>
        <dbReference type="EMBL" id="JAI66887.1"/>
    </source>
</evidence>
<dbReference type="Pfam" id="PF02958">
    <property type="entry name" value="EcKL"/>
    <property type="match status" value="1"/>
</dbReference>
<dbReference type="InterPro" id="IPR015897">
    <property type="entry name" value="CHK_kinase-like"/>
</dbReference>
<sequence>MKTPRSGREISKKWLEYILREHKAATDSSTLLQVDNFTVRKDLGDGYNSQVIFFTVETTEKNEANSPDVKKTYSLVAKLLNEETGSRVFATKFKINLKEYLVYTDLINTFNKILTEKAPEESLISLPKLIYGKCTKNDFVLVMENVENAGYETNDKCKGLDNEQLMAAVDKIARIHALSYVFCETSDTSKYLSLPRIDEYFDIIIIMIEGMLENTIDFLKSSKETEELGKKIKLSLPSLKERTFNLMSSSSLFKCIIHGDFWNNNFMFKYADTPDEQRIIEDIMVIDWGNSSWGVPLFDLQYLIYSSTQRCIRKEHLDKALSHYHSTFTTITTKLGFPLSNWGLTELKADWEKGYPVGFLLSCTLVLGTLSTTNPFSKRQISEPSILDKPFLLPVTVLLDAMKLGMAKVFMALTFSLREKQLFKKVMKMAMKKLMIPILEELKSGKNEAMNTRILDLIYEADENGLFST</sequence>